<evidence type="ECO:0000256" key="3">
    <source>
        <dbReference type="ARBA" id="ARBA00022989"/>
    </source>
</evidence>
<dbReference type="PANTHER" id="PTHR33048">
    <property type="entry name" value="PTH11-LIKE INTEGRAL MEMBRANE PROTEIN (AFU_ORTHOLOGUE AFUA_5G11245)"/>
    <property type="match status" value="1"/>
</dbReference>
<keyword evidence="2 7" id="KW-0812">Transmembrane</keyword>
<feature type="compositionally biased region" description="Gly residues" evidence="6">
    <location>
        <begin position="343"/>
        <end position="355"/>
    </location>
</feature>
<dbReference type="InterPro" id="IPR052337">
    <property type="entry name" value="SAT4-like"/>
</dbReference>
<dbReference type="InterPro" id="IPR049326">
    <property type="entry name" value="Rhodopsin_dom_fungi"/>
</dbReference>
<protein>
    <recommendedName>
        <fullName evidence="8">Rhodopsin domain-containing protein</fullName>
    </recommendedName>
</protein>
<comment type="similarity">
    <text evidence="5">Belongs to the SAT4 family.</text>
</comment>
<feature type="transmembrane region" description="Helical" evidence="7">
    <location>
        <begin position="59"/>
        <end position="80"/>
    </location>
</feature>
<feature type="transmembrane region" description="Helical" evidence="7">
    <location>
        <begin position="193"/>
        <end position="211"/>
    </location>
</feature>
<evidence type="ECO:0000256" key="5">
    <source>
        <dbReference type="ARBA" id="ARBA00038359"/>
    </source>
</evidence>
<dbReference type="PANTHER" id="PTHR33048:SF42">
    <property type="entry name" value="INTEGRAL MEMBRANE PROTEIN"/>
    <property type="match status" value="1"/>
</dbReference>
<evidence type="ECO:0000259" key="8">
    <source>
        <dbReference type="Pfam" id="PF20684"/>
    </source>
</evidence>
<keyword evidence="10" id="KW-1185">Reference proteome</keyword>
<dbReference type="Pfam" id="PF20684">
    <property type="entry name" value="Fung_rhodopsin"/>
    <property type="match status" value="1"/>
</dbReference>
<evidence type="ECO:0000256" key="2">
    <source>
        <dbReference type="ARBA" id="ARBA00022692"/>
    </source>
</evidence>
<keyword evidence="3 7" id="KW-1133">Transmembrane helix</keyword>
<evidence type="ECO:0000313" key="10">
    <source>
        <dbReference type="Proteomes" id="UP001239445"/>
    </source>
</evidence>
<evidence type="ECO:0000313" key="9">
    <source>
        <dbReference type="EMBL" id="KAK1749706.1"/>
    </source>
</evidence>
<feature type="transmembrane region" description="Helical" evidence="7">
    <location>
        <begin position="28"/>
        <end position="47"/>
    </location>
</feature>
<evidence type="ECO:0000256" key="1">
    <source>
        <dbReference type="ARBA" id="ARBA00004141"/>
    </source>
</evidence>
<accession>A0AAJ0B5E2</accession>
<dbReference type="EMBL" id="MU839853">
    <property type="protein sequence ID" value="KAK1749706.1"/>
    <property type="molecule type" value="Genomic_DNA"/>
</dbReference>
<sequence>MPSPNTETLPPDELAKLDHSSHGEMLLTAHWTLTGFASAFLILRLWTKVAFKRSLWWDDWALIVGWAACIAVCILTTILVHDFDLGGHSYDIVISDVTRFTLTLDSRATATLTALSLTKVSFALTLLRLTTGKTKAFVWFLIITINISMAVSAMIPWIQCKPLSARWDPTVKGECWPIQVGTKVWVATGAQSSLYDFILAFLPWTFLYDLTLRSKEKIGILVCMSMGAVAGAVGIVKCVKLPNLGVIDSYDEIDLFVWDIAESTVTIMAACIPTLRVFLREKTGSRPSDERSTRLSQFSLSFRAANRNRRMFETQDIEVVRETSKEDFAGSGGSRDGVNANGSGSGSGSWNGPGKGVVTESAVVEEKRE</sequence>
<organism evidence="9 10">
    <name type="scientific">Echria macrotheca</name>
    <dbReference type="NCBI Taxonomy" id="438768"/>
    <lineage>
        <taxon>Eukaryota</taxon>
        <taxon>Fungi</taxon>
        <taxon>Dikarya</taxon>
        <taxon>Ascomycota</taxon>
        <taxon>Pezizomycotina</taxon>
        <taxon>Sordariomycetes</taxon>
        <taxon>Sordariomycetidae</taxon>
        <taxon>Sordariales</taxon>
        <taxon>Schizotheciaceae</taxon>
        <taxon>Echria</taxon>
    </lineage>
</organism>
<feature type="transmembrane region" description="Helical" evidence="7">
    <location>
        <begin position="108"/>
        <end position="129"/>
    </location>
</feature>
<feature type="domain" description="Rhodopsin" evidence="8">
    <location>
        <begin position="43"/>
        <end position="280"/>
    </location>
</feature>
<evidence type="ECO:0000256" key="4">
    <source>
        <dbReference type="ARBA" id="ARBA00023136"/>
    </source>
</evidence>
<feature type="transmembrane region" description="Helical" evidence="7">
    <location>
        <begin position="256"/>
        <end position="279"/>
    </location>
</feature>
<dbReference type="GO" id="GO:0016020">
    <property type="term" value="C:membrane"/>
    <property type="evidence" value="ECO:0007669"/>
    <property type="project" value="UniProtKB-SubCell"/>
</dbReference>
<gene>
    <name evidence="9" type="ORF">QBC47DRAFT_395507</name>
</gene>
<name>A0AAJ0B5E2_9PEZI</name>
<dbReference type="Proteomes" id="UP001239445">
    <property type="component" value="Unassembled WGS sequence"/>
</dbReference>
<proteinExistence type="inferred from homology"/>
<reference evidence="9" key="1">
    <citation type="submission" date="2023-06" db="EMBL/GenBank/DDBJ databases">
        <title>Genome-scale phylogeny and comparative genomics of the fungal order Sordariales.</title>
        <authorList>
            <consortium name="Lawrence Berkeley National Laboratory"/>
            <person name="Hensen N."/>
            <person name="Bonometti L."/>
            <person name="Westerberg I."/>
            <person name="Brannstrom I.O."/>
            <person name="Guillou S."/>
            <person name="Cros-Aarteil S."/>
            <person name="Calhoun S."/>
            <person name="Haridas S."/>
            <person name="Kuo A."/>
            <person name="Mondo S."/>
            <person name="Pangilinan J."/>
            <person name="Riley R."/>
            <person name="Labutti K."/>
            <person name="Andreopoulos B."/>
            <person name="Lipzen A."/>
            <person name="Chen C."/>
            <person name="Yanf M."/>
            <person name="Daum C."/>
            <person name="Ng V."/>
            <person name="Clum A."/>
            <person name="Steindorff A."/>
            <person name="Ohm R."/>
            <person name="Martin F."/>
            <person name="Silar P."/>
            <person name="Natvig D."/>
            <person name="Lalanne C."/>
            <person name="Gautier V."/>
            <person name="Ament-Velasquez S.L."/>
            <person name="Kruys A."/>
            <person name="Hutchinson M.I."/>
            <person name="Powell A.J."/>
            <person name="Barry K."/>
            <person name="Miller A.N."/>
            <person name="Grigoriev I.V."/>
            <person name="Debuchy R."/>
            <person name="Gladieux P."/>
            <person name="Thoren M.H."/>
            <person name="Johannesson H."/>
        </authorList>
    </citation>
    <scope>NUCLEOTIDE SEQUENCE</scope>
    <source>
        <strain evidence="9">PSN4</strain>
    </source>
</reference>
<feature type="transmembrane region" description="Helical" evidence="7">
    <location>
        <begin position="218"/>
        <end position="236"/>
    </location>
</feature>
<comment type="subcellular location">
    <subcellularLocation>
        <location evidence="1">Membrane</location>
        <topology evidence="1">Multi-pass membrane protein</topology>
    </subcellularLocation>
</comment>
<dbReference type="AlphaFoldDB" id="A0AAJ0B5E2"/>
<comment type="caution">
    <text evidence="9">The sequence shown here is derived from an EMBL/GenBank/DDBJ whole genome shotgun (WGS) entry which is preliminary data.</text>
</comment>
<feature type="transmembrane region" description="Helical" evidence="7">
    <location>
        <begin position="136"/>
        <end position="158"/>
    </location>
</feature>
<evidence type="ECO:0000256" key="7">
    <source>
        <dbReference type="SAM" id="Phobius"/>
    </source>
</evidence>
<keyword evidence="4 7" id="KW-0472">Membrane</keyword>
<evidence type="ECO:0000256" key="6">
    <source>
        <dbReference type="SAM" id="MobiDB-lite"/>
    </source>
</evidence>
<feature type="region of interest" description="Disordered" evidence="6">
    <location>
        <begin position="323"/>
        <end position="369"/>
    </location>
</feature>